<evidence type="ECO:0000313" key="4">
    <source>
        <dbReference type="Proteomes" id="UP001054902"/>
    </source>
</evidence>
<feature type="domain" description="RING-type" evidence="2">
    <location>
        <begin position="7"/>
        <end position="60"/>
    </location>
</feature>
<gene>
    <name evidence="3" type="ORF">CTEN210_04624</name>
</gene>
<protein>
    <recommendedName>
        <fullName evidence="2">RING-type domain-containing protein</fullName>
    </recommendedName>
</protein>
<name>A0AAD3CM31_9STRA</name>
<keyword evidence="1" id="KW-0862">Zinc</keyword>
<dbReference type="Proteomes" id="UP001054902">
    <property type="component" value="Unassembled WGS sequence"/>
</dbReference>
<dbReference type="AlphaFoldDB" id="A0AAD3CM31"/>
<reference evidence="3 4" key="1">
    <citation type="journal article" date="2021" name="Sci. Rep.">
        <title>The genome of the diatom Chaetoceros tenuissimus carries an ancient integrated fragment of an extant virus.</title>
        <authorList>
            <person name="Hongo Y."/>
            <person name="Kimura K."/>
            <person name="Takaki Y."/>
            <person name="Yoshida Y."/>
            <person name="Baba S."/>
            <person name="Kobayashi G."/>
            <person name="Nagasaki K."/>
            <person name="Hano T."/>
            <person name="Tomaru Y."/>
        </authorList>
    </citation>
    <scope>NUCLEOTIDE SEQUENCE [LARGE SCALE GENOMIC DNA]</scope>
    <source>
        <strain evidence="3 4">NIES-3715</strain>
    </source>
</reference>
<accession>A0AAD3CM31</accession>
<evidence type="ECO:0000259" key="2">
    <source>
        <dbReference type="PROSITE" id="PS50089"/>
    </source>
</evidence>
<proteinExistence type="predicted"/>
<evidence type="ECO:0000313" key="3">
    <source>
        <dbReference type="EMBL" id="GFH48148.1"/>
    </source>
</evidence>
<dbReference type="PROSITE" id="PS50089">
    <property type="entry name" value="ZF_RING_2"/>
    <property type="match status" value="1"/>
</dbReference>
<organism evidence="3 4">
    <name type="scientific">Chaetoceros tenuissimus</name>
    <dbReference type="NCBI Taxonomy" id="426638"/>
    <lineage>
        <taxon>Eukaryota</taxon>
        <taxon>Sar</taxon>
        <taxon>Stramenopiles</taxon>
        <taxon>Ochrophyta</taxon>
        <taxon>Bacillariophyta</taxon>
        <taxon>Coscinodiscophyceae</taxon>
        <taxon>Chaetocerotophycidae</taxon>
        <taxon>Chaetocerotales</taxon>
        <taxon>Chaetocerotaceae</taxon>
        <taxon>Chaetoceros</taxon>
    </lineage>
</organism>
<keyword evidence="4" id="KW-1185">Reference proteome</keyword>
<dbReference type="InterPro" id="IPR001841">
    <property type="entry name" value="Znf_RING"/>
</dbReference>
<dbReference type="GO" id="GO:0008270">
    <property type="term" value="F:zinc ion binding"/>
    <property type="evidence" value="ECO:0007669"/>
    <property type="project" value="UniProtKB-KW"/>
</dbReference>
<dbReference type="EMBL" id="BLLK01000027">
    <property type="protein sequence ID" value="GFH48148.1"/>
    <property type="molecule type" value="Genomic_DNA"/>
</dbReference>
<keyword evidence="1" id="KW-0479">Metal-binding</keyword>
<keyword evidence="1" id="KW-0863">Zinc-finger</keyword>
<evidence type="ECO:0000256" key="1">
    <source>
        <dbReference type="PROSITE-ProRule" id="PRU00175"/>
    </source>
</evidence>
<comment type="caution">
    <text evidence="3">The sequence shown here is derived from an EMBL/GenBank/DDBJ whole genome shotgun (WGS) entry which is preliminary data.</text>
</comment>
<sequence>MTIENGCAICYEDFNDTNPRAKVPCCEVEGTSVQLCMACVKVICDIAGNSENIGKCPRCSSYIKVLEGKVWKSDPPKENLFIRCRICNQRRAPSNDNPRFCDACFVGLQNPLRYECKRCHRLQVIHHPMYRYQASPSAFGTATWACHQRCGDYTHWRISDQDVNKVPFNDVPDSWQEHNFGIIRQIRRNGA</sequence>